<comment type="caution">
    <text evidence="3">The sequence shown here is derived from an EMBL/GenBank/DDBJ whole genome shotgun (WGS) entry which is preliminary data.</text>
</comment>
<proteinExistence type="predicted"/>
<dbReference type="Proteomes" id="UP001190700">
    <property type="component" value="Unassembled WGS sequence"/>
</dbReference>
<protein>
    <submittedName>
        <fullName evidence="3">Uncharacterized protein</fullName>
    </submittedName>
</protein>
<name>A0AAE0C4D5_9CHLO</name>
<feature type="region of interest" description="Disordered" evidence="2">
    <location>
        <begin position="121"/>
        <end position="146"/>
    </location>
</feature>
<evidence type="ECO:0000313" key="3">
    <source>
        <dbReference type="EMBL" id="KAK3247519.1"/>
    </source>
</evidence>
<reference evidence="3 4" key="1">
    <citation type="journal article" date="2015" name="Genome Biol. Evol.">
        <title>Comparative Genomics of a Bacterivorous Green Alga Reveals Evolutionary Causalities and Consequences of Phago-Mixotrophic Mode of Nutrition.</title>
        <authorList>
            <person name="Burns J.A."/>
            <person name="Paasch A."/>
            <person name="Narechania A."/>
            <person name="Kim E."/>
        </authorList>
    </citation>
    <scope>NUCLEOTIDE SEQUENCE [LARGE SCALE GENOMIC DNA]</scope>
    <source>
        <strain evidence="3 4">PLY_AMNH</strain>
    </source>
</reference>
<accession>A0AAE0C4D5</accession>
<dbReference type="AlphaFoldDB" id="A0AAE0C4D5"/>
<keyword evidence="1" id="KW-0175">Coiled coil</keyword>
<sequence length="600" mass="66632">MGIRPISFGAFIQSVTIPKPEDGTLPDVVKSAQDEEDDPAANSLDDELLAVLDEFSSPAVVNPLVVPGGQTAQPPSSSLHGKTAQLMETATSSMSRMKMWQAQDNIARLESQVQQVSKHLEGAQRKITHDERRRTQARARWSKAFEDTRTEEEREMRTVKEAEVYISELEEKLDASFGEMEQLQSELRMAKELEALALQAFEKERRSSEAKQADADSKLKAAEAEWQVANEERRTHASLVEAAAAQQELCEEEQVKMQAQLEEAQKSLQAALGAAATAAEQQEQLEQFAGRVADLEAALAHEQAQVAPLRSQLKEAEDMTAGQKQANIESLKCAREVWERQRQELCCRAEALEDEKEHLEREVVELLLRVTVMEAEANTRAAGAVVSRDAWPGPLEAERQELLLRCSQSEQREAALELTLAERLMEHLEASAGDGSREQTPLHAEVERLRATNRQYELQARQNEVMVQKAEAWQQERALLTAELERLRQGRGELPSQPSTPGTILRQVASTAHKGDPYVQQKEVAGSGVPGFPAPPMSPVGGGAVDWSKQKAALEKRADDMQAEGRLRMPRSCVINPRRSRRNDGSPRKRNSGGKDSAQL</sequence>
<keyword evidence="4" id="KW-1185">Reference proteome</keyword>
<dbReference type="EMBL" id="LGRX02028896">
    <property type="protein sequence ID" value="KAK3247519.1"/>
    <property type="molecule type" value="Genomic_DNA"/>
</dbReference>
<evidence type="ECO:0000256" key="1">
    <source>
        <dbReference type="SAM" id="Coils"/>
    </source>
</evidence>
<feature type="compositionally biased region" description="Basic and acidic residues" evidence="2">
    <location>
        <begin position="548"/>
        <end position="567"/>
    </location>
</feature>
<feature type="region of interest" description="Disordered" evidence="2">
    <location>
        <begin position="526"/>
        <end position="600"/>
    </location>
</feature>
<gene>
    <name evidence="3" type="ORF">CYMTET_42980</name>
</gene>
<feature type="compositionally biased region" description="Basic and acidic residues" evidence="2">
    <location>
        <begin position="121"/>
        <end position="134"/>
    </location>
</feature>
<feature type="coiled-coil region" evidence="1">
    <location>
        <begin position="166"/>
        <end position="305"/>
    </location>
</feature>
<feature type="coiled-coil region" evidence="1">
    <location>
        <begin position="335"/>
        <end position="376"/>
    </location>
</feature>
<evidence type="ECO:0000256" key="2">
    <source>
        <dbReference type="SAM" id="MobiDB-lite"/>
    </source>
</evidence>
<organism evidence="3 4">
    <name type="scientific">Cymbomonas tetramitiformis</name>
    <dbReference type="NCBI Taxonomy" id="36881"/>
    <lineage>
        <taxon>Eukaryota</taxon>
        <taxon>Viridiplantae</taxon>
        <taxon>Chlorophyta</taxon>
        <taxon>Pyramimonadophyceae</taxon>
        <taxon>Pyramimonadales</taxon>
        <taxon>Pyramimonadaceae</taxon>
        <taxon>Cymbomonas</taxon>
    </lineage>
</organism>
<feature type="region of interest" description="Disordered" evidence="2">
    <location>
        <begin position="19"/>
        <end position="42"/>
    </location>
</feature>
<evidence type="ECO:0000313" key="4">
    <source>
        <dbReference type="Proteomes" id="UP001190700"/>
    </source>
</evidence>